<evidence type="ECO:0000313" key="2">
    <source>
        <dbReference type="EMBL" id="MBA0572231.1"/>
    </source>
</evidence>
<proteinExistence type="predicted"/>
<keyword evidence="3" id="KW-1185">Reference proteome</keyword>
<accession>A0A7J8N5H9</accession>
<name>A0A7J8N5H9_9ROSI</name>
<gene>
    <name evidence="2" type="ORF">Golob_002588</name>
</gene>
<keyword evidence="1" id="KW-1133">Transmembrane helix</keyword>
<evidence type="ECO:0000313" key="3">
    <source>
        <dbReference type="Proteomes" id="UP000593572"/>
    </source>
</evidence>
<keyword evidence="1" id="KW-0472">Membrane</keyword>
<dbReference type="Proteomes" id="UP000593572">
    <property type="component" value="Unassembled WGS sequence"/>
</dbReference>
<evidence type="ECO:0000256" key="1">
    <source>
        <dbReference type="SAM" id="Phobius"/>
    </source>
</evidence>
<protein>
    <recommendedName>
        <fullName evidence="4">Plastocyanin-like domain-containing protein</fullName>
    </recommendedName>
</protein>
<feature type="non-terminal residue" evidence="2">
    <location>
        <position position="1"/>
    </location>
</feature>
<evidence type="ECO:0008006" key="4">
    <source>
        <dbReference type="Google" id="ProtNLM"/>
    </source>
</evidence>
<dbReference type="AlphaFoldDB" id="A0A7J8N5H9"/>
<feature type="transmembrane region" description="Helical" evidence="1">
    <location>
        <begin position="32"/>
        <end position="49"/>
    </location>
</feature>
<reference evidence="2 3" key="1">
    <citation type="journal article" date="2019" name="Genome Biol. Evol.">
        <title>Insights into the evolution of the New World diploid cottons (Gossypium, subgenus Houzingenia) based on genome sequencing.</title>
        <authorList>
            <person name="Grover C.E."/>
            <person name="Arick M.A. 2nd"/>
            <person name="Thrash A."/>
            <person name="Conover J.L."/>
            <person name="Sanders W.S."/>
            <person name="Peterson D.G."/>
            <person name="Frelichowski J.E."/>
            <person name="Scheffler J.A."/>
            <person name="Scheffler B.E."/>
            <person name="Wendel J.F."/>
        </authorList>
    </citation>
    <scope>NUCLEOTIDE SEQUENCE [LARGE SCALE GENOMIC DNA]</scope>
    <source>
        <strain evidence="2">157</strain>
        <tissue evidence="2">Leaf</tissue>
    </source>
</reference>
<keyword evidence="1" id="KW-0812">Transmembrane</keyword>
<dbReference type="EMBL" id="JABEZX010000012">
    <property type="protein sequence ID" value="MBA0572231.1"/>
    <property type="molecule type" value="Genomic_DNA"/>
</dbReference>
<sequence>MNGHLATKTSFTLFSQISTISKPHHDFHLSQVRLFAFFALLLFIDTAFAKNAAITKHYKFDVGPRIIAREDDRLIIKVVNHVQYNATLH</sequence>
<organism evidence="2 3">
    <name type="scientific">Gossypium lobatum</name>
    <dbReference type="NCBI Taxonomy" id="34289"/>
    <lineage>
        <taxon>Eukaryota</taxon>
        <taxon>Viridiplantae</taxon>
        <taxon>Streptophyta</taxon>
        <taxon>Embryophyta</taxon>
        <taxon>Tracheophyta</taxon>
        <taxon>Spermatophyta</taxon>
        <taxon>Magnoliopsida</taxon>
        <taxon>eudicotyledons</taxon>
        <taxon>Gunneridae</taxon>
        <taxon>Pentapetalae</taxon>
        <taxon>rosids</taxon>
        <taxon>malvids</taxon>
        <taxon>Malvales</taxon>
        <taxon>Malvaceae</taxon>
        <taxon>Malvoideae</taxon>
        <taxon>Gossypium</taxon>
    </lineage>
</organism>
<comment type="caution">
    <text evidence="2">The sequence shown here is derived from an EMBL/GenBank/DDBJ whole genome shotgun (WGS) entry which is preliminary data.</text>
</comment>